<dbReference type="Gene3D" id="3.40.50.10610">
    <property type="entry name" value="ABC-type transport auxiliary lipoprotein component"/>
    <property type="match status" value="1"/>
</dbReference>
<reference evidence="4" key="1">
    <citation type="submission" date="2017-06" db="EMBL/GenBank/DDBJ databases">
        <authorList>
            <person name="Varghese N."/>
            <person name="Submissions S."/>
        </authorList>
    </citation>
    <scope>NUCLEOTIDE SEQUENCE [LARGE SCALE GENOMIC DNA]</scope>
    <source>
        <strain evidence="4">DSM 137</strain>
    </source>
</reference>
<dbReference type="EMBL" id="FYDG01000001">
    <property type="protein sequence ID" value="SNB51312.1"/>
    <property type="molecule type" value="Genomic_DNA"/>
</dbReference>
<feature type="signal peptide" evidence="1">
    <location>
        <begin position="1"/>
        <end position="19"/>
    </location>
</feature>
<dbReference type="SUPFAM" id="SSF159594">
    <property type="entry name" value="XCC0632-like"/>
    <property type="match status" value="1"/>
</dbReference>
<organism evidence="3 4">
    <name type="scientific">Rhodoblastus acidophilus</name>
    <name type="common">Rhodopseudomonas acidophila</name>
    <dbReference type="NCBI Taxonomy" id="1074"/>
    <lineage>
        <taxon>Bacteria</taxon>
        <taxon>Pseudomonadati</taxon>
        <taxon>Pseudomonadota</taxon>
        <taxon>Alphaproteobacteria</taxon>
        <taxon>Hyphomicrobiales</taxon>
        <taxon>Rhodoblastaceae</taxon>
        <taxon>Rhodoblastus</taxon>
    </lineage>
</organism>
<dbReference type="OrthoDB" id="9808689at2"/>
<evidence type="ECO:0000256" key="1">
    <source>
        <dbReference type="SAM" id="SignalP"/>
    </source>
</evidence>
<sequence length="173" mass="18353">MATRLSFLLAFALALAGCAATTAPRTYDLSAAAPALHARGTLAVDLTAEPPLDGDLIVVRTADGLERLGGAHWAEILPRLAQSRVTESLQNAGWRVAEAAAVRLRVSVRRFEVDSVRREAVVELAVQINSGPARVFSAREGVGEITGAEPAQALDRAFSRVLGDLARWTVSNV</sequence>
<evidence type="ECO:0000313" key="4">
    <source>
        <dbReference type="Proteomes" id="UP000198418"/>
    </source>
</evidence>
<accession>A0A212PWC1</accession>
<dbReference type="InterPro" id="IPR005586">
    <property type="entry name" value="ABC_trans_aux"/>
</dbReference>
<name>A0A212PWC1_RHOAC</name>
<keyword evidence="1" id="KW-0732">Signal</keyword>
<evidence type="ECO:0000259" key="2">
    <source>
        <dbReference type="Pfam" id="PF03886"/>
    </source>
</evidence>
<dbReference type="RefSeq" id="WP_088518593.1">
    <property type="nucleotide sequence ID" value="NZ_FYDG01000001.1"/>
</dbReference>
<protein>
    <submittedName>
        <fullName evidence="3">ABC-type uncharacterized transport system, auxiliary component</fullName>
    </submittedName>
</protein>
<feature type="domain" description="ABC-type transport auxiliary lipoprotein component" evidence="2">
    <location>
        <begin position="46"/>
        <end position="165"/>
    </location>
</feature>
<gene>
    <name evidence="3" type="ORF">SAMN06265338_10174</name>
</gene>
<dbReference type="Pfam" id="PF03886">
    <property type="entry name" value="ABC_trans_aux"/>
    <property type="match status" value="1"/>
</dbReference>
<feature type="chain" id="PRO_5013007643" evidence="1">
    <location>
        <begin position="20"/>
        <end position="173"/>
    </location>
</feature>
<proteinExistence type="predicted"/>
<dbReference type="AlphaFoldDB" id="A0A212PWC1"/>
<keyword evidence="4" id="KW-1185">Reference proteome</keyword>
<dbReference type="Proteomes" id="UP000198418">
    <property type="component" value="Unassembled WGS sequence"/>
</dbReference>
<dbReference type="PROSITE" id="PS51257">
    <property type="entry name" value="PROKAR_LIPOPROTEIN"/>
    <property type="match status" value="1"/>
</dbReference>
<evidence type="ECO:0000313" key="3">
    <source>
        <dbReference type="EMBL" id="SNB51312.1"/>
    </source>
</evidence>